<dbReference type="EMBL" id="NKXS01000990">
    <property type="protein sequence ID" value="PIN21181.1"/>
    <property type="molecule type" value="Genomic_DNA"/>
</dbReference>
<dbReference type="GO" id="GO:0016174">
    <property type="term" value="F:NAD(P)H oxidase H2O2-forming activity"/>
    <property type="evidence" value="ECO:0007669"/>
    <property type="project" value="UniProtKB-EC"/>
</dbReference>
<comment type="caution">
    <text evidence="4">The sequence shown here is derived from an EMBL/GenBank/DDBJ whole genome shotgun (WGS) entry which is preliminary data.</text>
</comment>
<feature type="transmembrane region" description="Helical" evidence="2">
    <location>
        <begin position="180"/>
        <end position="200"/>
    </location>
</feature>
<feature type="transmembrane region" description="Helical" evidence="2">
    <location>
        <begin position="255"/>
        <end position="273"/>
    </location>
</feature>
<reference evidence="5" key="1">
    <citation type="journal article" date="2018" name="Gigascience">
        <title>Genome assembly of the Pink Ipe (Handroanthus impetiginosus, Bignoniaceae), a highly valued, ecologically keystone Neotropical timber forest tree.</title>
        <authorList>
            <person name="Silva-Junior O.B."/>
            <person name="Grattapaglia D."/>
            <person name="Novaes E."/>
            <person name="Collevatti R.G."/>
        </authorList>
    </citation>
    <scope>NUCLEOTIDE SEQUENCE [LARGE SCALE GENOMIC DNA]</scope>
    <source>
        <strain evidence="5">cv. UFG-1</strain>
    </source>
</reference>
<keyword evidence="2" id="KW-0472">Membrane</keyword>
<organism evidence="4 5">
    <name type="scientific">Handroanthus impetiginosus</name>
    <dbReference type="NCBI Taxonomy" id="429701"/>
    <lineage>
        <taxon>Eukaryota</taxon>
        <taxon>Viridiplantae</taxon>
        <taxon>Streptophyta</taxon>
        <taxon>Embryophyta</taxon>
        <taxon>Tracheophyta</taxon>
        <taxon>Spermatophyta</taxon>
        <taxon>Magnoliopsida</taxon>
        <taxon>eudicotyledons</taxon>
        <taxon>Gunneridae</taxon>
        <taxon>Pentapetalae</taxon>
        <taxon>asterids</taxon>
        <taxon>lamiids</taxon>
        <taxon>Lamiales</taxon>
        <taxon>Bignoniaceae</taxon>
        <taxon>Crescentiina</taxon>
        <taxon>Tabebuia alliance</taxon>
        <taxon>Handroanthus</taxon>
    </lineage>
</organism>
<keyword evidence="5" id="KW-1185">Reference proteome</keyword>
<dbReference type="PANTHER" id="PTHR11972">
    <property type="entry name" value="NADPH OXIDASE"/>
    <property type="match status" value="1"/>
</dbReference>
<evidence type="ECO:0000256" key="1">
    <source>
        <dbReference type="ARBA" id="ARBA00023002"/>
    </source>
</evidence>
<dbReference type="OrthoDB" id="167398at2759"/>
<evidence type="ECO:0000259" key="3">
    <source>
        <dbReference type="Pfam" id="PF08414"/>
    </source>
</evidence>
<evidence type="ECO:0000313" key="4">
    <source>
        <dbReference type="EMBL" id="PIN21181.1"/>
    </source>
</evidence>
<sequence>MENPFNTVIIGSDEDQTSYNRHYPPGRLGWMKFAARQVLKGLKFITKTEDGATWAEVEKKFDELISFTDGLLPRSLFCECIGMDKNSKEFADKLSGALARRRNISGDSITKGELKDFWDQISDRSFDLRLRTFLDMPIAIILLQMISLSASFNKLPNIQKQADEYARLIMEELDPSKRGYITRVWVMALWIGVMAAFFAYKYVQYKNRAVFGVMGHSEYGAILLPICRNTITWLRSKTRLGVAVPLDDNLNFHKVIFMAISVGVGIHGVTHLACNFPRLLNASVEKYKPMESFYGDQPKSYWHFVKGWKGITGIVMVVLMAIASTLASPLFRRSRVNLPKPLNKLKRVQCLLVLAPHIHHCVLSPYWSWIQALLDT</sequence>
<dbReference type="Pfam" id="PF08414">
    <property type="entry name" value="NADPH_Ox"/>
    <property type="match status" value="1"/>
</dbReference>
<dbReference type="AlphaFoldDB" id="A0A2G9HUJ3"/>
<dbReference type="InterPro" id="IPR013623">
    <property type="entry name" value="NADPH_Ox"/>
</dbReference>
<feature type="domain" description="NADPH oxidase Respiratory burst" evidence="3">
    <location>
        <begin position="31"/>
        <end position="127"/>
    </location>
</feature>
<dbReference type="Proteomes" id="UP000231279">
    <property type="component" value="Unassembled WGS sequence"/>
</dbReference>
<feature type="transmembrane region" description="Helical" evidence="2">
    <location>
        <begin position="310"/>
        <end position="331"/>
    </location>
</feature>
<dbReference type="EC" id="1.6.3.1" evidence="4"/>
<evidence type="ECO:0000313" key="5">
    <source>
        <dbReference type="Proteomes" id="UP000231279"/>
    </source>
</evidence>
<dbReference type="PANTHER" id="PTHR11972:SF152">
    <property type="entry name" value="RESPIRATORY BURST OXIDASE HOMOLOG PROTEIN C"/>
    <property type="match status" value="1"/>
</dbReference>
<keyword evidence="2" id="KW-1133">Transmembrane helix</keyword>
<proteinExistence type="predicted"/>
<evidence type="ECO:0000256" key="2">
    <source>
        <dbReference type="SAM" id="Phobius"/>
    </source>
</evidence>
<accession>A0A2G9HUJ3</accession>
<keyword evidence="1 4" id="KW-0560">Oxidoreductase</keyword>
<gene>
    <name evidence="4" type="ORF">CDL12_06122</name>
</gene>
<dbReference type="InterPro" id="IPR050369">
    <property type="entry name" value="RBOH/FRE"/>
</dbReference>
<keyword evidence="2" id="KW-0812">Transmembrane</keyword>
<dbReference type="GO" id="GO:0005886">
    <property type="term" value="C:plasma membrane"/>
    <property type="evidence" value="ECO:0007669"/>
    <property type="project" value="TreeGrafter"/>
</dbReference>
<protein>
    <submittedName>
        <fullName evidence="4">NAD(P)H oxidase</fullName>
        <ecNumber evidence="4">1.6.3.1</ecNumber>
    </submittedName>
</protein>
<dbReference type="STRING" id="429701.A0A2G9HUJ3"/>
<name>A0A2G9HUJ3_9LAMI</name>
<dbReference type="Gene3D" id="1.10.238.10">
    <property type="entry name" value="EF-hand"/>
    <property type="match status" value="1"/>
</dbReference>
<dbReference type="GO" id="GO:0004601">
    <property type="term" value="F:peroxidase activity"/>
    <property type="evidence" value="ECO:0007669"/>
    <property type="project" value="InterPro"/>
</dbReference>